<organism evidence="2 3">
    <name type="scientific">Melipona bicolor</name>
    <dbReference type="NCBI Taxonomy" id="60889"/>
    <lineage>
        <taxon>Eukaryota</taxon>
        <taxon>Metazoa</taxon>
        <taxon>Ecdysozoa</taxon>
        <taxon>Arthropoda</taxon>
        <taxon>Hexapoda</taxon>
        <taxon>Insecta</taxon>
        <taxon>Pterygota</taxon>
        <taxon>Neoptera</taxon>
        <taxon>Endopterygota</taxon>
        <taxon>Hymenoptera</taxon>
        <taxon>Apocrita</taxon>
        <taxon>Aculeata</taxon>
        <taxon>Apoidea</taxon>
        <taxon>Anthophila</taxon>
        <taxon>Apidae</taxon>
        <taxon>Melipona</taxon>
    </lineage>
</organism>
<gene>
    <name evidence="2" type="ORF">K0M31_000608</name>
</gene>
<accession>A0AA40KWU4</accession>
<evidence type="ECO:0000256" key="1">
    <source>
        <dbReference type="SAM" id="MobiDB-lite"/>
    </source>
</evidence>
<dbReference type="AlphaFoldDB" id="A0AA40KWU4"/>
<keyword evidence="3" id="KW-1185">Reference proteome</keyword>
<evidence type="ECO:0000313" key="3">
    <source>
        <dbReference type="Proteomes" id="UP001177670"/>
    </source>
</evidence>
<protein>
    <submittedName>
        <fullName evidence="2">Uncharacterized protein</fullName>
    </submittedName>
</protein>
<dbReference type="EMBL" id="JAHYIQ010000001">
    <property type="protein sequence ID" value="KAK1136039.1"/>
    <property type="molecule type" value="Genomic_DNA"/>
</dbReference>
<evidence type="ECO:0000313" key="2">
    <source>
        <dbReference type="EMBL" id="KAK1136039.1"/>
    </source>
</evidence>
<proteinExistence type="predicted"/>
<name>A0AA40KWU4_9HYME</name>
<reference evidence="2" key="1">
    <citation type="submission" date="2021-10" db="EMBL/GenBank/DDBJ databases">
        <title>Melipona bicolor Genome sequencing and assembly.</title>
        <authorList>
            <person name="Araujo N.S."/>
            <person name="Arias M.C."/>
        </authorList>
    </citation>
    <scope>NUCLEOTIDE SEQUENCE</scope>
    <source>
        <strain evidence="2">USP_2M_L1-L4_2017</strain>
        <tissue evidence="2">Whole body</tissue>
    </source>
</reference>
<comment type="caution">
    <text evidence="2">The sequence shown here is derived from an EMBL/GenBank/DDBJ whole genome shotgun (WGS) entry which is preliminary data.</text>
</comment>
<feature type="compositionally biased region" description="Basic residues" evidence="1">
    <location>
        <begin position="1"/>
        <end position="12"/>
    </location>
</feature>
<feature type="region of interest" description="Disordered" evidence="1">
    <location>
        <begin position="1"/>
        <end position="46"/>
    </location>
</feature>
<sequence>MERKSRGSRRAQTRALERHKEGNWRRRKDNWRERGKQKNGEREEFGGRCGVPVKLRKRRWMKREVKWSRELVRLVAREKFARLRNDVWFEFGGGVTAETSGIGFNYVNVFLHWTGGLLNEGRRHGVLLQNGAELQRNPMVSRRRMAAAGSLVGRDLGRFRFVERDARLRVQSRSLPVTESHLPIDVSGPGHPAGASSLRDIVGTNVSRVSPVRSRGS</sequence>
<feature type="compositionally biased region" description="Basic and acidic residues" evidence="1">
    <location>
        <begin position="15"/>
        <end position="46"/>
    </location>
</feature>
<dbReference type="Proteomes" id="UP001177670">
    <property type="component" value="Unassembled WGS sequence"/>
</dbReference>